<dbReference type="VEuPathDB" id="FungiDB:PSTT_12465"/>
<sequence length="145" mass="16380">MSHKPKLLPKVKPPPTSAPLLSPKIWMAEDFDTELCTIPRMRAILDFAQITDSYGRKFQQIAVFETKLLPRIKTLIERHGGDISSIDDAILLKEILMIPRIVEKKRRASSPESGDLTSSNHFNNPAYPSVVSRVTVTNKRIKSSR</sequence>
<reference evidence="3" key="3">
    <citation type="journal article" date="2018" name="Mol. Plant Microbe Interact.">
        <title>Genome sequence resources for the wheat stripe rust pathogen (Puccinia striiformis f. sp. tritici) and the barley stripe rust pathogen (Puccinia striiformis f. sp. hordei).</title>
        <authorList>
            <person name="Xia C."/>
            <person name="Wang M."/>
            <person name="Yin C."/>
            <person name="Cornejo O.E."/>
            <person name="Hulbert S.H."/>
            <person name="Chen X."/>
        </authorList>
    </citation>
    <scope>NUCLEOTIDE SEQUENCE [LARGE SCALE GENOMIC DNA]</scope>
    <source>
        <strain evidence="3">93TX-2</strain>
    </source>
</reference>
<proteinExistence type="predicted"/>
<evidence type="ECO:0000256" key="1">
    <source>
        <dbReference type="SAM" id="MobiDB-lite"/>
    </source>
</evidence>
<dbReference type="EMBL" id="PKSM01000037">
    <property type="protein sequence ID" value="POW20153.1"/>
    <property type="molecule type" value="Genomic_DNA"/>
</dbReference>
<comment type="caution">
    <text evidence="2">The sequence shown here is derived from an EMBL/GenBank/DDBJ whole genome shotgun (WGS) entry which is preliminary data.</text>
</comment>
<dbReference type="Proteomes" id="UP000238274">
    <property type="component" value="Unassembled WGS sequence"/>
</dbReference>
<reference evidence="3" key="2">
    <citation type="journal article" date="2018" name="BMC Genomics">
        <title>Genomic insights into host adaptation between the wheat stripe rust pathogen (Puccinia striiformis f. sp. tritici) and the barley stripe rust pathogen (Puccinia striiformis f. sp. hordei).</title>
        <authorList>
            <person name="Xia C."/>
            <person name="Wang M."/>
            <person name="Yin C."/>
            <person name="Cornejo O.E."/>
            <person name="Hulbert S.H."/>
            <person name="Chen X."/>
        </authorList>
    </citation>
    <scope>NUCLEOTIDE SEQUENCE [LARGE SCALE GENOMIC DNA]</scope>
    <source>
        <strain evidence="3">93TX-2</strain>
    </source>
</reference>
<name>A0A2S4WEH6_9BASI</name>
<dbReference type="AlphaFoldDB" id="A0A2S4WEH6"/>
<dbReference type="VEuPathDB" id="FungiDB:PSHT_03842"/>
<dbReference type="OrthoDB" id="2503928at2759"/>
<protein>
    <submittedName>
        <fullName evidence="2">Uncharacterized protein</fullName>
    </submittedName>
</protein>
<accession>A0A2S4WEH6</accession>
<gene>
    <name evidence="2" type="ORF">PSHT_03842</name>
</gene>
<organism evidence="2 3">
    <name type="scientific">Puccinia striiformis</name>
    <dbReference type="NCBI Taxonomy" id="27350"/>
    <lineage>
        <taxon>Eukaryota</taxon>
        <taxon>Fungi</taxon>
        <taxon>Dikarya</taxon>
        <taxon>Basidiomycota</taxon>
        <taxon>Pucciniomycotina</taxon>
        <taxon>Pucciniomycetes</taxon>
        <taxon>Pucciniales</taxon>
        <taxon>Pucciniaceae</taxon>
        <taxon>Puccinia</taxon>
    </lineage>
</organism>
<evidence type="ECO:0000313" key="3">
    <source>
        <dbReference type="Proteomes" id="UP000238274"/>
    </source>
</evidence>
<feature type="region of interest" description="Disordered" evidence="1">
    <location>
        <begin position="105"/>
        <end position="124"/>
    </location>
</feature>
<reference evidence="2 3" key="1">
    <citation type="submission" date="2017-12" db="EMBL/GenBank/DDBJ databases">
        <title>Gene loss provides genomic basis for host adaptation in cereal stripe rust fungi.</title>
        <authorList>
            <person name="Xia C."/>
        </authorList>
    </citation>
    <scope>NUCLEOTIDE SEQUENCE [LARGE SCALE GENOMIC DNA]</scope>
    <source>
        <strain evidence="2 3">93TX-2</strain>
    </source>
</reference>
<keyword evidence="3" id="KW-1185">Reference proteome</keyword>
<evidence type="ECO:0000313" key="2">
    <source>
        <dbReference type="EMBL" id="POW20153.1"/>
    </source>
</evidence>
<feature type="compositionally biased region" description="Polar residues" evidence="1">
    <location>
        <begin position="110"/>
        <end position="123"/>
    </location>
</feature>